<dbReference type="EMBL" id="LJGV01000022">
    <property type="protein sequence ID" value="OEU97181.1"/>
    <property type="molecule type" value="Genomic_DNA"/>
</dbReference>
<evidence type="ECO:0000313" key="3">
    <source>
        <dbReference type="EMBL" id="OEU97181.1"/>
    </source>
</evidence>
<accession>A0A1E7JZT3</accession>
<feature type="compositionally biased region" description="Low complexity" evidence="1">
    <location>
        <begin position="165"/>
        <end position="184"/>
    </location>
</feature>
<dbReference type="InterPro" id="IPR036182">
    <property type="entry name" value="PCuAC_sf"/>
</dbReference>
<comment type="caution">
    <text evidence="3">The sequence shown here is derived from an EMBL/GenBank/DDBJ whole genome shotgun (WGS) entry which is preliminary data.</text>
</comment>
<feature type="signal peptide" evidence="2">
    <location>
        <begin position="1"/>
        <end position="26"/>
    </location>
</feature>
<sequence>MSSSLRRGALAATTLALAAVSLTACGAGNDAQTLEVKPDNAATHVGVIKVQNANIVTDTKGSGEATVTARIFNDGDRDQTLKGIRVDGARAELSPAKGEKKLVVPAGGSLALGGKGNASALLQDVEAAGVKDGNAQPVTFDLSRTGAVKLRATVLPAKHAFETVGPSSSPSDSAPRPGSSASPGQDGAESPSDDASTGASADEQGAGASEGATSPSSSPGTEQGGESAGD</sequence>
<evidence type="ECO:0000256" key="1">
    <source>
        <dbReference type="SAM" id="MobiDB-lite"/>
    </source>
</evidence>
<dbReference type="RefSeq" id="WP_019355195.1">
    <property type="nucleotide sequence ID" value="NZ_LJGV01000022.1"/>
</dbReference>
<name>A0A1E7JZT3_9ACTN</name>
<feature type="region of interest" description="Disordered" evidence="1">
    <location>
        <begin position="161"/>
        <end position="230"/>
    </location>
</feature>
<dbReference type="InterPro" id="IPR007410">
    <property type="entry name" value="LpqE-like"/>
</dbReference>
<keyword evidence="2" id="KW-0732">Signal</keyword>
<feature type="compositionally biased region" description="Polar residues" evidence="1">
    <location>
        <begin position="211"/>
        <end position="221"/>
    </location>
</feature>
<dbReference type="Pfam" id="PF04314">
    <property type="entry name" value="PCuAC"/>
    <property type="match status" value="1"/>
</dbReference>
<feature type="chain" id="PRO_5009196067" description="DUF461 domain-containing protein" evidence="2">
    <location>
        <begin position="27"/>
        <end position="230"/>
    </location>
</feature>
<dbReference type="PROSITE" id="PS51257">
    <property type="entry name" value="PROKAR_LIPOPROTEIN"/>
    <property type="match status" value="1"/>
</dbReference>
<organism evidence="3 4">
    <name type="scientific">Streptomyces qinglanensis</name>
    <dbReference type="NCBI Taxonomy" id="943816"/>
    <lineage>
        <taxon>Bacteria</taxon>
        <taxon>Bacillati</taxon>
        <taxon>Actinomycetota</taxon>
        <taxon>Actinomycetes</taxon>
        <taxon>Kitasatosporales</taxon>
        <taxon>Streptomycetaceae</taxon>
        <taxon>Streptomyces</taxon>
    </lineage>
</organism>
<dbReference type="AlphaFoldDB" id="A0A1E7JZT3"/>
<dbReference type="SUPFAM" id="SSF110087">
    <property type="entry name" value="DR1885-like metal-binding protein"/>
    <property type="match status" value="1"/>
</dbReference>
<reference evidence="3 4" key="1">
    <citation type="journal article" date="2016" name="Front. Microbiol.">
        <title>Comparative Genomics Analysis of Streptomyces Species Reveals Their Adaptation to the Marine Environment and Their Diversity at the Genomic Level.</title>
        <authorList>
            <person name="Tian X."/>
            <person name="Zhang Z."/>
            <person name="Yang T."/>
            <person name="Chen M."/>
            <person name="Li J."/>
            <person name="Chen F."/>
            <person name="Yang J."/>
            <person name="Li W."/>
            <person name="Zhang B."/>
            <person name="Zhang Z."/>
            <person name="Wu J."/>
            <person name="Zhang C."/>
            <person name="Long L."/>
            <person name="Xiao J."/>
        </authorList>
    </citation>
    <scope>NUCLEOTIDE SEQUENCE [LARGE SCALE GENOMIC DNA]</scope>
    <source>
        <strain evidence="3 4">SCSIO M10379</strain>
    </source>
</reference>
<gene>
    <name evidence="3" type="ORF">AN217_04015</name>
</gene>
<evidence type="ECO:0000313" key="4">
    <source>
        <dbReference type="Proteomes" id="UP000175829"/>
    </source>
</evidence>
<protein>
    <recommendedName>
        <fullName evidence="5">DUF461 domain-containing protein</fullName>
    </recommendedName>
</protein>
<dbReference type="Proteomes" id="UP000175829">
    <property type="component" value="Unassembled WGS sequence"/>
</dbReference>
<proteinExistence type="predicted"/>
<evidence type="ECO:0000256" key="2">
    <source>
        <dbReference type="SAM" id="SignalP"/>
    </source>
</evidence>
<dbReference type="Gene3D" id="2.60.40.1890">
    <property type="entry name" value="PCu(A)C copper chaperone"/>
    <property type="match status" value="1"/>
</dbReference>
<evidence type="ECO:0008006" key="5">
    <source>
        <dbReference type="Google" id="ProtNLM"/>
    </source>
</evidence>
<dbReference type="PATRIC" id="fig|943816.4.peg.122"/>